<name>A0A0F9JL62_9ZZZZ</name>
<dbReference type="EMBL" id="LAZR01017611">
    <property type="protein sequence ID" value="KKL99697.1"/>
    <property type="molecule type" value="Genomic_DNA"/>
</dbReference>
<sequence length="112" mass="12855">LGPDGAFGRDLRQFLQEIDIDHDETDTKLNALIAKGDYEGALRLAYENERFEDNPEAVAGRIMRYRTPSAYVLEQMPSKDKVAFGEWLQDNRGYSKRKVLELFEALDASQKK</sequence>
<reference evidence="1" key="1">
    <citation type="journal article" date="2015" name="Nature">
        <title>Complex archaea that bridge the gap between prokaryotes and eukaryotes.</title>
        <authorList>
            <person name="Spang A."/>
            <person name="Saw J.H."/>
            <person name="Jorgensen S.L."/>
            <person name="Zaremba-Niedzwiedzka K."/>
            <person name="Martijn J."/>
            <person name="Lind A.E."/>
            <person name="van Eijk R."/>
            <person name="Schleper C."/>
            <person name="Guy L."/>
            <person name="Ettema T.J."/>
        </authorList>
    </citation>
    <scope>NUCLEOTIDE SEQUENCE</scope>
</reference>
<accession>A0A0F9JL62</accession>
<gene>
    <name evidence="1" type="ORF">LCGC14_1811780</name>
</gene>
<dbReference type="AlphaFoldDB" id="A0A0F9JL62"/>
<comment type="caution">
    <text evidence="1">The sequence shown here is derived from an EMBL/GenBank/DDBJ whole genome shotgun (WGS) entry which is preliminary data.</text>
</comment>
<feature type="non-terminal residue" evidence="1">
    <location>
        <position position="1"/>
    </location>
</feature>
<protein>
    <submittedName>
        <fullName evidence="1">Uncharacterized protein</fullName>
    </submittedName>
</protein>
<organism evidence="1">
    <name type="scientific">marine sediment metagenome</name>
    <dbReference type="NCBI Taxonomy" id="412755"/>
    <lineage>
        <taxon>unclassified sequences</taxon>
        <taxon>metagenomes</taxon>
        <taxon>ecological metagenomes</taxon>
    </lineage>
</organism>
<evidence type="ECO:0000313" key="1">
    <source>
        <dbReference type="EMBL" id="KKL99697.1"/>
    </source>
</evidence>
<proteinExistence type="predicted"/>